<organism evidence="1 2">
    <name type="scientific">Alkalihalophilus pseudofirmus</name>
    <name type="common">Bacillus pseudofirmus</name>
    <dbReference type="NCBI Taxonomy" id="79885"/>
    <lineage>
        <taxon>Bacteria</taxon>
        <taxon>Bacillati</taxon>
        <taxon>Bacillota</taxon>
        <taxon>Bacilli</taxon>
        <taxon>Bacillales</taxon>
        <taxon>Bacillaceae</taxon>
        <taxon>Alkalihalophilus</taxon>
    </lineage>
</organism>
<name>A0AAJ2NNP1_ALKPS</name>
<dbReference type="EMBL" id="JAWJAY010000002">
    <property type="protein sequence ID" value="MDV2885745.1"/>
    <property type="molecule type" value="Genomic_DNA"/>
</dbReference>
<protein>
    <recommendedName>
        <fullName evidence="3">Ferric siderophore reductase C-terminal domain-containing protein</fullName>
    </recommendedName>
</protein>
<dbReference type="AlphaFoldDB" id="A0AAJ2NNP1"/>
<dbReference type="Proteomes" id="UP001285636">
    <property type="component" value="Unassembled WGS sequence"/>
</dbReference>
<gene>
    <name evidence="1" type="ORF">RYX45_11195</name>
</gene>
<proteinExistence type="predicted"/>
<evidence type="ECO:0000313" key="1">
    <source>
        <dbReference type="EMBL" id="MDV2885745.1"/>
    </source>
</evidence>
<dbReference type="RefSeq" id="WP_323466798.1">
    <property type="nucleotide sequence ID" value="NZ_CP144224.1"/>
</dbReference>
<accession>A0AAJ2NNP1</accession>
<comment type="caution">
    <text evidence="1">The sequence shown here is derived from an EMBL/GenBank/DDBJ whole genome shotgun (WGS) entry which is preliminary data.</text>
</comment>
<reference evidence="1" key="1">
    <citation type="submission" date="2023-10" db="EMBL/GenBank/DDBJ databases">
        <title>Screening of Alkalihalophilus pseudofirmusBZ-TG-HK211 and Its Alleviation of Salt Stress on Rapeseed Growth.</title>
        <authorList>
            <person name="Zhao B."/>
            <person name="Guo T."/>
        </authorList>
    </citation>
    <scope>NUCLEOTIDE SEQUENCE</scope>
    <source>
        <strain evidence="1">BZ-TG-HK211</strain>
    </source>
</reference>
<evidence type="ECO:0008006" key="3">
    <source>
        <dbReference type="Google" id="ProtNLM"/>
    </source>
</evidence>
<sequence>MTDGEPFNQDLKKELEATFFIKINQLNKEADSYYKLNELQKEAVMKEVMKERTAACKGLDERAGGANMMKWVAYLCTAHQYTVSHYDSWLDYEDLAFYVKGDEVGFSLIKADCTKLPEGDREKVLTEKYKALFDRLRPVIEMVALTSTLPIQQAFGLLCNPFYKQQEAWMVTADDERKKQINDDLHTLREVDCEVFGLKRNPYDVTFRYVDSWWEPIEPVRVKAACCMSYVKEGGKKCYACPKLTKEERKARGEEIKREKSM</sequence>
<evidence type="ECO:0000313" key="2">
    <source>
        <dbReference type="Proteomes" id="UP001285636"/>
    </source>
</evidence>